<name>A0A7R7XC75_9EURO</name>
<organism evidence="2 3">
    <name type="scientific">Aspergillus puulaauensis</name>
    <dbReference type="NCBI Taxonomy" id="1220207"/>
    <lineage>
        <taxon>Eukaryota</taxon>
        <taxon>Fungi</taxon>
        <taxon>Dikarya</taxon>
        <taxon>Ascomycota</taxon>
        <taxon>Pezizomycotina</taxon>
        <taxon>Eurotiomycetes</taxon>
        <taxon>Eurotiomycetidae</taxon>
        <taxon>Eurotiales</taxon>
        <taxon>Aspergillaceae</taxon>
        <taxon>Aspergillus</taxon>
    </lineage>
</organism>
<proteinExistence type="predicted"/>
<dbReference type="EMBL" id="AP024443">
    <property type="protein sequence ID" value="BCS18561.1"/>
    <property type="molecule type" value="Genomic_DNA"/>
</dbReference>
<reference evidence="2" key="2">
    <citation type="submission" date="2021-02" db="EMBL/GenBank/DDBJ databases">
        <title>Aspergillus puulaauensis MK2 genome sequence.</title>
        <authorList>
            <person name="Futagami T."/>
            <person name="Mori K."/>
            <person name="Kadooka C."/>
            <person name="Tanaka T."/>
        </authorList>
    </citation>
    <scope>NUCLEOTIDE SEQUENCE</scope>
    <source>
        <strain evidence="2">MK2</strain>
    </source>
</reference>
<keyword evidence="1" id="KW-0812">Transmembrane</keyword>
<dbReference type="PANTHER" id="PTHR42044">
    <property type="entry name" value="DUF676 DOMAIN-CONTAINING PROTEIN-RELATED"/>
    <property type="match status" value="1"/>
</dbReference>
<dbReference type="InterPro" id="IPR029058">
    <property type="entry name" value="AB_hydrolase_fold"/>
</dbReference>
<feature type="transmembrane region" description="Helical" evidence="1">
    <location>
        <begin position="80"/>
        <end position="109"/>
    </location>
</feature>
<keyword evidence="1" id="KW-1133">Transmembrane helix</keyword>
<dbReference type="PANTHER" id="PTHR42044:SF1">
    <property type="entry name" value="DUF676 DOMAIN-CONTAINING PROTEIN"/>
    <property type="match status" value="1"/>
</dbReference>
<sequence length="400" mass="45417">MSVKLLLSKSTVSETPLPYTASPSRLMWEDICLFFRRAWYLPGVILPLTPCNSGDLDELYPSLSNIANLGFHALLSLLQILFLLSIPALIICMIPAFWVFAYIGGIIWANKVLCDRVVNRRPSILVSRYPEVEAPEHKHEHWVFVNGIACGQTWLQNNIDRLGYTFGRKITGVHNPSTGLVFDVIQCLIQRDLSYATQDVRDAYVILRAALLNPRYTKVVLIGHSQGGIEAGLITDWLLDEIPQGHLRKLEVFTFGNAANHFNNPYRTRVDGQKNMSRLTTTQNKQLNEKHDNTILHIEHYANSRDFVSLWGVLNFTNIRNRFMGQVFVRPGSGHMFNQHYLGTMFPLGPDRKVLDSNPFMDTEIDVPGPNPDGSNIPLRMKVKDLSRLWSYRNGGSPEE</sequence>
<dbReference type="OrthoDB" id="202545at2759"/>
<evidence type="ECO:0000313" key="2">
    <source>
        <dbReference type="EMBL" id="BCS18561.1"/>
    </source>
</evidence>
<dbReference type="GeneID" id="64968566"/>
<keyword evidence="3" id="KW-1185">Reference proteome</keyword>
<protein>
    <recommendedName>
        <fullName evidence="4">Alpha/Beta hydrolase protein</fullName>
    </recommendedName>
</protein>
<keyword evidence="1" id="KW-0472">Membrane</keyword>
<reference evidence="2" key="1">
    <citation type="submission" date="2021-01" db="EMBL/GenBank/DDBJ databases">
        <authorList>
            <consortium name="Aspergillus puulaauensis MK2 genome sequencing consortium"/>
            <person name="Kazuki M."/>
            <person name="Futagami T."/>
        </authorList>
    </citation>
    <scope>NUCLEOTIDE SEQUENCE</scope>
    <source>
        <strain evidence="2">MK2</strain>
    </source>
</reference>
<dbReference type="SUPFAM" id="SSF53474">
    <property type="entry name" value="alpha/beta-Hydrolases"/>
    <property type="match status" value="1"/>
</dbReference>
<evidence type="ECO:0000256" key="1">
    <source>
        <dbReference type="SAM" id="Phobius"/>
    </source>
</evidence>
<dbReference type="Proteomes" id="UP000654913">
    <property type="component" value="Chromosome 1"/>
</dbReference>
<dbReference type="AlphaFoldDB" id="A0A7R7XC75"/>
<gene>
    <name evidence="2" type="ORF">APUU_11389S</name>
</gene>
<dbReference type="KEGG" id="apuu:APUU_11389S"/>
<evidence type="ECO:0008006" key="4">
    <source>
        <dbReference type="Google" id="ProtNLM"/>
    </source>
</evidence>
<accession>A0A7R7XC75</accession>
<dbReference type="RefSeq" id="XP_041550755.1">
    <property type="nucleotide sequence ID" value="XM_041697473.1"/>
</dbReference>
<evidence type="ECO:0000313" key="3">
    <source>
        <dbReference type="Proteomes" id="UP000654913"/>
    </source>
</evidence>